<evidence type="ECO:0000256" key="6">
    <source>
        <dbReference type="ARBA" id="ARBA00022741"/>
    </source>
</evidence>
<comment type="subunit">
    <text evidence="13">Homodimer.</text>
</comment>
<dbReference type="InterPro" id="IPR002314">
    <property type="entry name" value="aa-tRNA-synt_IIb"/>
</dbReference>
<dbReference type="FunFam" id="3.30.980.10:FF:000005">
    <property type="entry name" value="Threonyl-tRNA synthetase, mitochondrial"/>
    <property type="match status" value="1"/>
</dbReference>
<dbReference type="SUPFAM" id="SSF55186">
    <property type="entry name" value="ThrRS/AlaRS common domain"/>
    <property type="match status" value="1"/>
</dbReference>
<evidence type="ECO:0000259" key="14">
    <source>
        <dbReference type="PROSITE" id="PS50862"/>
    </source>
</evidence>
<comment type="subcellular location">
    <subcellularLocation>
        <location evidence="13">Cytoplasm</location>
    </subcellularLocation>
</comment>
<dbReference type="SMART" id="SM00863">
    <property type="entry name" value="tRNA_SAD"/>
    <property type="match status" value="1"/>
</dbReference>
<dbReference type="HAMAP" id="MF_00184">
    <property type="entry name" value="Thr_tRNA_synth"/>
    <property type="match status" value="1"/>
</dbReference>
<reference evidence="15" key="1">
    <citation type="submission" date="2021-02" db="EMBL/GenBank/DDBJ databases">
        <authorList>
            <person name="Cremers G."/>
            <person name="Picone N."/>
        </authorList>
    </citation>
    <scope>NUCLEOTIDE SEQUENCE</scope>
    <source>
        <strain evidence="15">PQ17</strain>
    </source>
</reference>
<dbReference type="GO" id="GO:0005737">
    <property type="term" value="C:cytoplasm"/>
    <property type="evidence" value="ECO:0007669"/>
    <property type="project" value="UniProtKB-SubCell"/>
</dbReference>
<evidence type="ECO:0000256" key="3">
    <source>
        <dbReference type="ARBA" id="ARBA00022555"/>
    </source>
</evidence>
<dbReference type="EMBL" id="CAJNOB010000001">
    <property type="protein sequence ID" value="CAF0688997.1"/>
    <property type="molecule type" value="Genomic_DNA"/>
</dbReference>
<sequence>MKEKRVSPLDPEEEKVRHSAAHILAMAILRFWPEAQFAAGPPVEGGFYYDVELPHRISPEDFPKLEEEMRRIIAARLPFVRRVVSRKEAWELAERGRLAALGERPYPSHYKLDILKSIPPEEPISLYWTGEFVDLCAGPHVEHTGEIGAVRLTHVASAYYRGDPKNPQLQRVYGVAFRTQQELDQYCQNLEKARQRDHRKLGKELDLFEIDELVGPGLVLWKPRGAIIRQELQQFLSEELEKRGYQQVVTPHVARLELYQISGHFPYYKESQFPPIVDPETLAKLAGEDASCAQLSNWLEEGKVEGFLVKPMNCPMHIRIFASRPRSYRELPMRLAEFGTVYRWEKSGELTGLSRVRGFTQDDAHIFCMPQQVEGEIRGCLELVQKVLQTLGMSDYRVRLGLRKEGAEKYVGTRENWDKAERALRTVAQELGIPYQEEPGEAAFYGPKIDFLVRDAMGRQWQLGTVQVDYNLPERFELVYTGPDNAPHRPVMIHRAPFGSLERLVAMLLEHFGGALPLWLAPEQVRIVPVTDQELAYARERCQELLDYRIRATVEEGRETLRAKIRLAIVQKVPYVCIVGKNECARCQVSVRGYRSGDLGVMDWPVFVKRLLAERASRSCSLA</sequence>
<evidence type="ECO:0000256" key="11">
    <source>
        <dbReference type="ARBA" id="ARBA00023146"/>
    </source>
</evidence>
<keyword evidence="5 13" id="KW-0479">Metal-binding</keyword>
<dbReference type="InterPro" id="IPR004154">
    <property type="entry name" value="Anticodon-bd"/>
</dbReference>
<dbReference type="NCBIfam" id="TIGR00418">
    <property type="entry name" value="thrS"/>
    <property type="match status" value="1"/>
</dbReference>
<dbReference type="PANTHER" id="PTHR11451">
    <property type="entry name" value="THREONINE-TRNA LIGASE"/>
    <property type="match status" value="1"/>
</dbReference>
<dbReference type="FunFam" id="3.30.930.10:FF:000002">
    <property type="entry name" value="Threonine--tRNA ligase"/>
    <property type="match status" value="1"/>
</dbReference>
<dbReference type="GO" id="GO:0000049">
    <property type="term" value="F:tRNA binding"/>
    <property type="evidence" value="ECO:0007669"/>
    <property type="project" value="UniProtKB-KW"/>
</dbReference>
<dbReference type="Gene3D" id="3.30.980.10">
    <property type="entry name" value="Threonyl-trna Synthetase, Chain A, domain 2"/>
    <property type="match status" value="1"/>
</dbReference>
<keyword evidence="7 13" id="KW-0862">Zinc</keyword>
<keyword evidence="3 13" id="KW-0820">tRNA-binding</keyword>
<dbReference type="Pfam" id="PF00587">
    <property type="entry name" value="tRNA-synt_2b"/>
    <property type="match status" value="1"/>
</dbReference>
<dbReference type="Gene3D" id="3.30.930.10">
    <property type="entry name" value="Bira Bifunctional Protein, Domain 2"/>
    <property type="match status" value="1"/>
</dbReference>
<feature type="binding site" evidence="13">
    <location>
        <position position="314"/>
    </location>
    <ligand>
        <name>Zn(2+)</name>
        <dbReference type="ChEBI" id="CHEBI:29105"/>
        <note>catalytic</note>
    </ligand>
</feature>
<dbReference type="GO" id="GO:0046872">
    <property type="term" value="F:metal ion binding"/>
    <property type="evidence" value="ECO:0007669"/>
    <property type="project" value="UniProtKB-KW"/>
</dbReference>
<dbReference type="InterPro" id="IPR006195">
    <property type="entry name" value="aa-tRNA-synth_II"/>
</dbReference>
<dbReference type="PANTHER" id="PTHR11451:SF44">
    <property type="entry name" value="THREONINE--TRNA LIGASE, CHLOROPLASTIC_MITOCHONDRIAL 2"/>
    <property type="match status" value="1"/>
</dbReference>
<dbReference type="SUPFAM" id="SSF52954">
    <property type="entry name" value="Class II aaRS ABD-related"/>
    <property type="match status" value="1"/>
</dbReference>
<evidence type="ECO:0000256" key="13">
    <source>
        <dbReference type="HAMAP-Rule" id="MF_00184"/>
    </source>
</evidence>
<evidence type="ECO:0000256" key="2">
    <source>
        <dbReference type="ARBA" id="ARBA00022490"/>
    </source>
</evidence>
<keyword evidence="10 13" id="KW-0648">Protein biosynthesis</keyword>
<keyword evidence="6 13" id="KW-0547">Nucleotide-binding</keyword>
<dbReference type="InterPro" id="IPR045864">
    <property type="entry name" value="aa-tRNA-synth_II/BPL/LPL"/>
</dbReference>
<dbReference type="SUPFAM" id="SSF55681">
    <property type="entry name" value="Class II aaRS and biotin synthetases"/>
    <property type="match status" value="1"/>
</dbReference>
<evidence type="ECO:0000256" key="12">
    <source>
        <dbReference type="ARBA" id="ARBA00049515"/>
    </source>
</evidence>
<dbReference type="RefSeq" id="WP_174581599.1">
    <property type="nucleotide sequence ID" value="NZ_CAJNOB010000001.1"/>
</dbReference>
<organism evidence="15 16">
    <name type="scientific">Candidatus Methylacidithermus pantelleriae</name>
    <dbReference type="NCBI Taxonomy" id="2744239"/>
    <lineage>
        <taxon>Bacteria</taxon>
        <taxon>Pseudomonadati</taxon>
        <taxon>Verrucomicrobiota</taxon>
        <taxon>Methylacidiphilae</taxon>
        <taxon>Methylacidiphilales</taxon>
        <taxon>Methylacidiphilaceae</taxon>
        <taxon>Candidatus Methylacidithermus</taxon>
    </lineage>
</organism>
<evidence type="ECO:0000256" key="9">
    <source>
        <dbReference type="ARBA" id="ARBA00022884"/>
    </source>
</evidence>
<dbReference type="InterPro" id="IPR033728">
    <property type="entry name" value="ThrRS_core"/>
</dbReference>
<keyword evidence="8 13" id="KW-0067">ATP-binding</keyword>
<dbReference type="AlphaFoldDB" id="A0A8J2FRI2"/>
<dbReference type="EC" id="6.1.1.3" evidence="13"/>
<evidence type="ECO:0000256" key="5">
    <source>
        <dbReference type="ARBA" id="ARBA00022723"/>
    </source>
</evidence>
<comment type="caution">
    <text evidence="15">The sequence shown here is derived from an EMBL/GenBank/DDBJ whole genome shotgun (WGS) entry which is preliminary data.</text>
</comment>
<evidence type="ECO:0000256" key="1">
    <source>
        <dbReference type="ARBA" id="ARBA00008226"/>
    </source>
</evidence>
<dbReference type="Proteomes" id="UP000663859">
    <property type="component" value="Unassembled WGS sequence"/>
</dbReference>
<evidence type="ECO:0000256" key="8">
    <source>
        <dbReference type="ARBA" id="ARBA00022840"/>
    </source>
</evidence>
<comment type="caution">
    <text evidence="13">Lacks conserved residue(s) required for the propagation of feature annotation.</text>
</comment>
<accession>A0A8J2FRI2</accession>
<dbReference type="PRINTS" id="PR01047">
    <property type="entry name" value="TRNASYNTHTHR"/>
</dbReference>
<dbReference type="InterPro" id="IPR012947">
    <property type="entry name" value="tRNA_SAD"/>
</dbReference>
<comment type="similarity">
    <text evidence="1 13">Belongs to the class-II aminoacyl-tRNA synthetase family.</text>
</comment>
<evidence type="ECO:0000313" key="15">
    <source>
        <dbReference type="EMBL" id="CAF0688997.1"/>
    </source>
</evidence>
<dbReference type="InterPro" id="IPR036621">
    <property type="entry name" value="Anticodon-bd_dom_sf"/>
</dbReference>
<proteinExistence type="inferred from homology"/>
<dbReference type="Gene3D" id="3.30.54.20">
    <property type="match status" value="1"/>
</dbReference>
<keyword evidence="16" id="KW-1185">Reference proteome</keyword>
<name>A0A8J2FRI2_9BACT</name>
<keyword evidence="9 13" id="KW-0694">RNA-binding</keyword>
<feature type="binding site" evidence="13">
    <location>
        <position position="494"/>
    </location>
    <ligand>
        <name>Zn(2+)</name>
        <dbReference type="ChEBI" id="CHEBI:29105"/>
        <note>catalytic</note>
    </ligand>
</feature>
<keyword evidence="4 13" id="KW-0436">Ligase</keyword>
<dbReference type="GO" id="GO:0004829">
    <property type="term" value="F:threonine-tRNA ligase activity"/>
    <property type="evidence" value="ECO:0007669"/>
    <property type="project" value="UniProtKB-UniRule"/>
</dbReference>
<dbReference type="InterPro" id="IPR018163">
    <property type="entry name" value="Thr/Ala-tRNA-synth_IIc_edit"/>
</dbReference>
<evidence type="ECO:0000256" key="10">
    <source>
        <dbReference type="ARBA" id="ARBA00022917"/>
    </source>
</evidence>
<dbReference type="Pfam" id="PF03129">
    <property type="entry name" value="HGTP_anticodon"/>
    <property type="match status" value="1"/>
</dbReference>
<comment type="catalytic activity">
    <reaction evidence="12 13">
        <text>tRNA(Thr) + L-threonine + ATP = L-threonyl-tRNA(Thr) + AMP + diphosphate + H(+)</text>
        <dbReference type="Rhea" id="RHEA:24624"/>
        <dbReference type="Rhea" id="RHEA-COMP:9670"/>
        <dbReference type="Rhea" id="RHEA-COMP:9704"/>
        <dbReference type="ChEBI" id="CHEBI:15378"/>
        <dbReference type="ChEBI" id="CHEBI:30616"/>
        <dbReference type="ChEBI" id="CHEBI:33019"/>
        <dbReference type="ChEBI" id="CHEBI:57926"/>
        <dbReference type="ChEBI" id="CHEBI:78442"/>
        <dbReference type="ChEBI" id="CHEBI:78534"/>
        <dbReference type="ChEBI" id="CHEBI:456215"/>
        <dbReference type="EC" id="6.1.1.3"/>
    </reaction>
</comment>
<dbReference type="Gene3D" id="3.40.50.800">
    <property type="entry name" value="Anticodon-binding domain"/>
    <property type="match status" value="1"/>
</dbReference>
<gene>
    <name evidence="13 15" type="primary">thrS</name>
    <name evidence="15" type="ORF">MPNT_10076</name>
</gene>
<evidence type="ECO:0000256" key="4">
    <source>
        <dbReference type="ARBA" id="ARBA00022598"/>
    </source>
</evidence>
<comment type="cofactor">
    <cofactor evidence="13">
        <name>Zn(2+)</name>
        <dbReference type="ChEBI" id="CHEBI:29105"/>
    </cofactor>
    <text evidence="13">Binds 1 zinc ion per subunit.</text>
</comment>
<dbReference type="GO" id="GO:0006435">
    <property type="term" value="P:threonyl-tRNA aminoacylation"/>
    <property type="evidence" value="ECO:0007669"/>
    <property type="project" value="UniProtKB-UniRule"/>
</dbReference>
<dbReference type="GO" id="GO:0005524">
    <property type="term" value="F:ATP binding"/>
    <property type="evidence" value="ECO:0007669"/>
    <property type="project" value="UniProtKB-UniRule"/>
</dbReference>
<protein>
    <recommendedName>
        <fullName evidence="13">Threonine--tRNA ligase</fullName>
        <ecNumber evidence="13">6.1.1.3</ecNumber>
    </recommendedName>
    <alternativeName>
        <fullName evidence="13">Threonyl-tRNA synthetase</fullName>
        <shortName evidence="13">ThrRS</shortName>
    </alternativeName>
</protein>
<dbReference type="Pfam" id="PF07973">
    <property type="entry name" value="tRNA_SAD"/>
    <property type="match status" value="1"/>
</dbReference>
<dbReference type="PROSITE" id="PS50862">
    <property type="entry name" value="AA_TRNA_LIGASE_II"/>
    <property type="match status" value="1"/>
</dbReference>
<keyword evidence="2 13" id="KW-0963">Cytoplasm</keyword>
<dbReference type="CDD" id="cd00771">
    <property type="entry name" value="ThrRS_core"/>
    <property type="match status" value="1"/>
</dbReference>
<keyword evidence="11 13" id="KW-0030">Aminoacyl-tRNA synthetase</keyword>
<evidence type="ECO:0000313" key="16">
    <source>
        <dbReference type="Proteomes" id="UP000663859"/>
    </source>
</evidence>
<evidence type="ECO:0000256" key="7">
    <source>
        <dbReference type="ARBA" id="ARBA00022833"/>
    </source>
</evidence>
<dbReference type="InterPro" id="IPR002320">
    <property type="entry name" value="Thr-tRNA-ligase_IIa"/>
</dbReference>
<feature type="domain" description="Aminoacyl-transfer RNA synthetases class-II family profile" evidence="14">
    <location>
        <begin position="197"/>
        <end position="517"/>
    </location>
</feature>
<feature type="binding site" evidence="13">
    <location>
        <position position="365"/>
    </location>
    <ligand>
        <name>Zn(2+)</name>
        <dbReference type="ChEBI" id="CHEBI:29105"/>
        <note>catalytic</note>
    </ligand>
</feature>